<dbReference type="AlphaFoldDB" id="A0A1H7U1B2"/>
<dbReference type="GO" id="GO:0009279">
    <property type="term" value="C:cell outer membrane"/>
    <property type="evidence" value="ECO:0007669"/>
    <property type="project" value="UniProtKB-SubCell"/>
</dbReference>
<evidence type="ECO:0000256" key="2">
    <source>
        <dbReference type="ARBA" id="ARBA00023136"/>
    </source>
</evidence>
<feature type="domain" description="Outer membrane protein beta-barrel" evidence="5">
    <location>
        <begin position="430"/>
        <end position="828"/>
    </location>
</feature>
<evidence type="ECO:0000313" key="7">
    <source>
        <dbReference type="Proteomes" id="UP000198916"/>
    </source>
</evidence>
<keyword evidence="4" id="KW-1133">Transmembrane helix</keyword>
<feature type="transmembrane region" description="Helical" evidence="4">
    <location>
        <begin position="51"/>
        <end position="67"/>
    </location>
</feature>
<dbReference type="Gene3D" id="2.60.40.1120">
    <property type="entry name" value="Carboxypeptidase-like, regulatory domain"/>
    <property type="match status" value="1"/>
</dbReference>
<dbReference type="OrthoDB" id="606851at2"/>
<keyword evidence="2 4" id="KW-0472">Membrane</keyword>
<accession>A0A1H7U1B2</accession>
<dbReference type="SUPFAM" id="SSF49464">
    <property type="entry name" value="Carboxypeptidase regulatory domain-like"/>
    <property type="match status" value="1"/>
</dbReference>
<dbReference type="Pfam" id="PF14905">
    <property type="entry name" value="OMP_b-brl_3"/>
    <property type="match status" value="1"/>
</dbReference>
<organism evidence="6 7">
    <name type="scientific">Parapedobacter koreensis</name>
    <dbReference type="NCBI Taxonomy" id="332977"/>
    <lineage>
        <taxon>Bacteria</taxon>
        <taxon>Pseudomonadati</taxon>
        <taxon>Bacteroidota</taxon>
        <taxon>Sphingobacteriia</taxon>
        <taxon>Sphingobacteriales</taxon>
        <taxon>Sphingobacteriaceae</taxon>
        <taxon>Parapedobacter</taxon>
    </lineage>
</organism>
<keyword evidence="6" id="KW-0675">Receptor</keyword>
<dbReference type="Gene3D" id="2.170.130.10">
    <property type="entry name" value="TonB-dependent receptor, plug domain"/>
    <property type="match status" value="1"/>
</dbReference>
<dbReference type="Gene3D" id="2.40.170.20">
    <property type="entry name" value="TonB-dependent receptor, beta-barrel domain"/>
    <property type="match status" value="1"/>
</dbReference>
<evidence type="ECO:0000313" key="6">
    <source>
        <dbReference type="EMBL" id="SEL90771.1"/>
    </source>
</evidence>
<keyword evidence="7" id="KW-1185">Reference proteome</keyword>
<keyword evidence="3" id="KW-0998">Cell outer membrane</keyword>
<dbReference type="InterPro" id="IPR041700">
    <property type="entry name" value="OMP_b-brl_3"/>
</dbReference>
<dbReference type="STRING" id="332977.SAMN05421740_11338"/>
<dbReference type="PANTHER" id="PTHR40980">
    <property type="entry name" value="PLUG DOMAIN-CONTAINING PROTEIN"/>
    <property type="match status" value="1"/>
</dbReference>
<dbReference type="InterPro" id="IPR008969">
    <property type="entry name" value="CarboxyPept-like_regulatory"/>
</dbReference>
<dbReference type="InterPro" id="IPR037066">
    <property type="entry name" value="Plug_dom_sf"/>
</dbReference>
<gene>
    <name evidence="6" type="ORF">SAMN05421740_11338</name>
</gene>
<dbReference type="InterPro" id="IPR036942">
    <property type="entry name" value="Beta-barrel_TonB_sf"/>
</dbReference>
<comment type="subcellular location">
    <subcellularLocation>
        <location evidence="1">Cell outer membrane</location>
    </subcellularLocation>
</comment>
<dbReference type="Pfam" id="PF13620">
    <property type="entry name" value="CarboxypepD_reg"/>
    <property type="match status" value="1"/>
</dbReference>
<dbReference type="EMBL" id="FNZR01000013">
    <property type="protein sequence ID" value="SEL90771.1"/>
    <property type="molecule type" value="Genomic_DNA"/>
</dbReference>
<dbReference type="Proteomes" id="UP000198916">
    <property type="component" value="Unassembled WGS sequence"/>
</dbReference>
<evidence type="ECO:0000256" key="1">
    <source>
        <dbReference type="ARBA" id="ARBA00004442"/>
    </source>
</evidence>
<evidence type="ECO:0000256" key="3">
    <source>
        <dbReference type="ARBA" id="ARBA00023237"/>
    </source>
</evidence>
<dbReference type="PANTHER" id="PTHR40980:SF4">
    <property type="entry name" value="TONB-DEPENDENT RECEPTOR-LIKE BETA-BARREL DOMAIN-CONTAINING PROTEIN"/>
    <property type="match status" value="1"/>
</dbReference>
<keyword evidence="4" id="KW-0812">Transmembrane</keyword>
<dbReference type="SUPFAM" id="SSF56935">
    <property type="entry name" value="Porins"/>
    <property type="match status" value="1"/>
</dbReference>
<evidence type="ECO:0000256" key="4">
    <source>
        <dbReference type="SAM" id="Phobius"/>
    </source>
</evidence>
<reference evidence="7" key="1">
    <citation type="submission" date="2016-10" db="EMBL/GenBank/DDBJ databases">
        <authorList>
            <person name="Varghese N."/>
            <person name="Submissions S."/>
        </authorList>
    </citation>
    <scope>NUCLEOTIDE SEQUENCE [LARGE SCALE GENOMIC DNA]</scope>
    <source>
        <strain evidence="7">Jip14</strain>
    </source>
</reference>
<evidence type="ECO:0000259" key="5">
    <source>
        <dbReference type="Pfam" id="PF14905"/>
    </source>
</evidence>
<name>A0A1H7U1B2_9SPHI</name>
<proteinExistence type="predicted"/>
<protein>
    <submittedName>
        <fullName evidence="6">Outer membrane receptor proteins, mostly Fe transport</fullName>
    </submittedName>
</protein>
<sequence>MVSTKISNKHVVNYLLTFINIYGLHKPFSLLNKLKQQFILHQTATMTRKSLSVTSLFLIVTFFTSMAQQPSSGLKGKVVDSADNKALEYVTINIRTDSTAIRSILTDAMGKFEWTGLTPGKYMLTFVAVGYETKDLPIELTNNAPVLDLGDIPLAAGAEALDEVVVTATRPIVKQDIDRLTYDVQADPESKILTALDLLRKVPLLSVDGDENVLLQGNANYRIFINNKPSDMIARNPKEVLKAMPAESIQKIEVITTPPARYESEGLAGIINIVTNRNVDNGYRGSANLNYRAPAGGPGVGGSFTIKQGKFGASAYFGGSLSQRPQTQSNYERITHVGQPNILLQNGFNEGRSNFTYLGTELSYDIDSLNLITGEIGFNLGQFDNDLSQFSNTNTLDGAPLQGFNMYNRGKNRWDGYNGGLNYQKGFKRNKEQLLTFSYRFSSYSDGQDNRMRITDRLNYQVPDYNQTNDGTQDEHTIQLDYVHPVSKLNIEGGVKGIFRLNHSDFRSANFDEASDSFIEDPTQTNTYENNQYILSAYNSYQYKLEKWGFSAGMRAEQTIVKADFISNDANVDQNYFNFIPSIAINHILKQGKTLNLGYTQRIQRPGIWNLNPFVNRSNPNFEYSGNPDLRPVLNNNFNLRYSSFGKASINVGLNYSFANNTIQQLINYNAETGVSRFTFENIGKDRSLGTNISINYPITKKLNFNVSGDMSYVWLEGVVDGQKTSNSGMRGYIYGGLGYLFEDGWRINGNFSYSSPYIMLQGQSNAFPYYGISASKDLIKDKLSLSGSISNPFNKFRSYINDMTGPNFTQSSFSQNYYRYFNMSLSYRFGRLKDEIRKNRRGIKNDDASGGGGQQGGN</sequence>